<accession>A0AAE1X752</accession>
<dbReference type="AlphaFoldDB" id="A0AAE1X752"/>
<feature type="region of interest" description="Disordered" evidence="1">
    <location>
        <begin position="93"/>
        <end position="114"/>
    </location>
</feature>
<evidence type="ECO:0000313" key="3">
    <source>
        <dbReference type="Proteomes" id="UP001289374"/>
    </source>
</evidence>
<gene>
    <name evidence="2" type="ORF">Sango_0602400</name>
</gene>
<reference evidence="2" key="2">
    <citation type="journal article" date="2024" name="Plant">
        <title>Genomic evolution and insights into agronomic trait innovations of Sesamum species.</title>
        <authorList>
            <person name="Miao H."/>
            <person name="Wang L."/>
            <person name="Qu L."/>
            <person name="Liu H."/>
            <person name="Sun Y."/>
            <person name="Le M."/>
            <person name="Wang Q."/>
            <person name="Wei S."/>
            <person name="Zheng Y."/>
            <person name="Lin W."/>
            <person name="Duan Y."/>
            <person name="Cao H."/>
            <person name="Xiong S."/>
            <person name="Wang X."/>
            <person name="Wei L."/>
            <person name="Li C."/>
            <person name="Ma Q."/>
            <person name="Ju M."/>
            <person name="Zhao R."/>
            <person name="Li G."/>
            <person name="Mu C."/>
            <person name="Tian Q."/>
            <person name="Mei H."/>
            <person name="Zhang T."/>
            <person name="Gao T."/>
            <person name="Zhang H."/>
        </authorList>
    </citation>
    <scope>NUCLEOTIDE SEQUENCE</scope>
    <source>
        <strain evidence="2">K16</strain>
    </source>
</reference>
<protein>
    <submittedName>
        <fullName evidence="2">Uncharacterized protein</fullName>
    </submittedName>
</protein>
<name>A0AAE1X752_9LAMI</name>
<reference evidence="2" key="1">
    <citation type="submission" date="2020-06" db="EMBL/GenBank/DDBJ databases">
        <authorList>
            <person name="Li T."/>
            <person name="Hu X."/>
            <person name="Zhang T."/>
            <person name="Song X."/>
            <person name="Zhang H."/>
            <person name="Dai N."/>
            <person name="Sheng W."/>
            <person name="Hou X."/>
            <person name="Wei L."/>
        </authorList>
    </citation>
    <scope>NUCLEOTIDE SEQUENCE</scope>
    <source>
        <strain evidence="2">K16</strain>
        <tissue evidence="2">Leaf</tissue>
    </source>
</reference>
<dbReference type="EMBL" id="JACGWL010000003">
    <property type="protein sequence ID" value="KAK4405959.1"/>
    <property type="molecule type" value="Genomic_DNA"/>
</dbReference>
<feature type="compositionally biased region" description="Low complexity" evidence="1">
    <location>
        <begin position="96"/>
        <end position="108"/>
    </location>
</feature>
<dbReference type="PANTHER" id="PTHR36078:SF2">
    <property type="entry name" value="OS09G0473966 PROTEIN"/>
    <property type="match status" value="1"/>
</dbReference>
<evidence type="ECO:0000313" key="2">
    <source>
        <dbReference type="EMBL" id="KAK4405959.1"/>
    </source>
</evidence>
<comment type="caution">
    <text evidence="2">The sequence shown here is derived from an EMBL/GenBank/DDBJ whole genome shotgun (WGS) entry which is preliminary data.</text>
</comment>
<organism evidence="2 3">
    <name type="scientific">Sesamum angolense</name>
    <dbReference type="NCBI Taxonomy" id="2727404"/>
    <lineage>
        <taxon>Eukaryota</taxon>
        <taxon>Viridiplantae</taxon>
        <taxon>Streptophyta</taxon>
        <taxon>Embryophyta</taxon>
        <taxon>Tracheophyta</taxon>
        <taxon>Spermatophyta</taxon>
        <taxon>Magnoliopsida</taxon>
        <taxon>eudicotyledons</taxon>
        <taxon>Gunneridae</taxon>
        <taxon>Pentapetalae</taxon>
        <taxon>asterids</taxon>
        <taxon>lamiids</taxon>
        <taxon>Lamiales</taxon>
        <taxon>Pedaliaceae</taxon>
        <taxon>Sesamum</taxon>
    </lineage>
</organism>
<dbReference type="Proteomes" id="UP001289374">
    <property type="component" value="Unassembled WGS sequence"/>
</dbReference>
<evidence type="ECO:0000256" key="1">
    <source>
        <dbReference type="SAM" id="MobiDB-lite"/>
    </source>
</evidence>
<keyword evidence="3" id="KW-1185">Reference proteome</keyword>
<proteinExistence type="predicted"/>
<dbReference type="PANTHER" id="PTHR36078">
    <property type="entry name" value="BNACNNG21220D PROTEIN"/>
    <property type="match status" value="1"/>
</dbReference>
<sequence>MAAGLPSNSRVYIRVFSNDYQRLLSDNSFAFGSYSLRKSPIEEALWIAKNILRNSRGNIFDVKMNIDGQNITASRLPPYQSYLDPATFDEMISKGSSSTAETPTPSTSNGKPVA</sequence>